<evidence type="ECO:0000256" key="2">
    <source>
        <dbReference type="SAM" id="Phobius"/>
    </source>
</evidence>
<feature type="coiled-coil region" evidence="1">
    <location>
        <begin position="49"/>
        <end position="90"/>
    </location>
</feature>
<dbReference type="InterPro" id="IPR027981">
    <property type="entry name" value="DUF4446"/>
</dbReference>
<reference evidence="3" key="1">
    <citation type="submission" date="2022-05" db="EMBL/GenBank/DDBJ databases">
        <title>Novel bacterial taxa in a minimal lignocellulolytic consortium and its capacity to transform plastics disclosed by genome-resolved metagenomics.</title>
        <authorList>
            <person name="Rodriguez C.A.D."/>
            <person name="Diaz-Garcia L."/>
            <person name="Herrera K."/>
            <person name="Tarazona N.A."/>
            <person name="Sproer C."/>
            <person name="Overmann J."/>
            <person name="Jimenez D.J."/>
        </authorList>
    </citation>
    <scope>NUCLEOTIDE SEQUENCE</scope>
    <source>
        <strain evidence="3">MAG5</strain>
    </source>
</reference>
<name>A0A9J6ZJR2_9BACL</name>
<evidence type="ECO:0000313" key="3">
    <source>
        <dbReference type="EMBL" id="URN95937.1"/>
    </source>
</evidence>
<keyword evidence="2" id="KW-0812">Transmembrane</keyword>
<feature type="transmembrane region" description="Helical" evidence="2">
    <location>
        <begin position="12"/>
        <end position="31"/>
    </location>
</feature>
<keyword evidence="2" id="KW-0472">Membrane</keyword>
<dbReference type="KEGG" id="plig:NAG76_06750"/>
<sequence>MDWLTENIEIIVIVLIAMVLIQWIMMMNLGGKLKKLRKSYLHMMEGTGVENLEGVIQSLQAEQQLQNAEIEQAALRMANVEARVPQLKSNIAIKRYNAFSNTGSDMSFSVAITNDNKDGIVLTSIHSREGAYIYGKPVEKGTSQYSLTPEEEEVINAAK</sequence>
<accession>A0A9J6ZJR2</accession>
<organism evidence="3 4">
    <name type="scientific">Candidatus Pristimantibacillus lignocellulolyticus</name>
    <dbReference type="NCBI Taxonomy" id="2994561"/>
    <lineage>
        <taxon>Bacteria</taxon>
        <taxon>Bacillati</taxon>
        <taxon>Bacillota</taxon>
        <taxon>Bacilli</taxon>
        <taxon>Bacillales</taxon>
        <taxon>Paenibacillaceae</taxon>
        <taxon>Candidatus Pristimantibacillus</taxon>
    </lineage>
</organism>
<proteinExistence type="predicted"/>
<dbReference type="Pfam" id="PF14584">
    <property type="entry name" value="DUF4446"/>
    <property type="match status" value="1"/>
</dbReference>
<evidence type="ECO:0000256" key="1">
    <source>
        <dbReference type="SAM" id="Coils"/>
    </source>
</evidence>
<evidence type="ECO:0000313" key="4">
    <source>
        <dbReference type="Proteomes" id="UP001056756"/>
    </source>
</evidence>
<keyword evidence="2" id="KW-1133">Transmembrane helix</keyword>
<dbReference type="Proteomes" id="UP001056756">
    <property type="component" value="Chromosome"/>
</dbReference>
<keyword evidence="1" id="KW-0175">Coiled coil</keyword>
<dbReference type="AlphaFoldDB" id="A0A9J6ZJR2"/>
<protein>
    <submittedName>
        <fullName evidence="3">DUF4446 family protein</fullName>
    </submittedName>
</protein>
<dbReference type="EMBL" id="CP097899">
    <property type="protein sequence ID" value="URN95937.1"/>
    <property type="molecule type" value="Genomic_DNA"/>
</dbReference>
<gene>
    <name evidence="3" type="ORF">NAG76_06750</name>
</gene>